<comment type="caution">
    <text evidence="1">The sequence shown here is derived from an EMBL/GenBank/DDBJ whole genome shotgun (WGS) entry which is preliminary data.</text>
</comment>
<gene>
    <name evidence="1" type="ORF">RUM43_008071</name>
</gene>
<protein>
    <submittedName>
        <fullName evidence="1">Uncharacterized protein</fullName>
    </submittedName>
</protein>
<dbReference type="Proteomes" id="UP001372834">
    <property type="component" value="Unassembled WGS sequence"/>
</dbReference>
<reference evidence="1 2" key="1">
    <citation type="submission" date="2023-10" db="EMBL/GenBank/DDBJ databases">
        <title>Genomes of two closely related lineages of the louse Polyplax serrata with different host specificities.</title>
        <authorList>
            <person name="Martinu J."/>
            <person name="Tarabai H."/>
            <person name="Stefka J."/>
            <person name="Hypsa V."/>
        </authorList>
    </citation>
    <scope>NUCLEOTIDE SEQUENCE [LARGE SCALE GENOMIC DNA]</scope>
    <source>
        <strain evidence="1">HR10_N</strain>
    </source>
</reference>
<organism evidence="1 2">
    <name type="scientific">Polyplax serrata</name>
    <name type="common">Common mouse louse</name>
    <dbReference type="NCBI Taxonomy" id="468196"/>
    <lineage>
        <taxon>Eukaryota</taxon>
        <taxon>Metazoa</taxon>
        <taxon>Ecdysozoa</taxon>
        <taxon>Arthropoda</taxon>
        <taxon>Hexapoda</taxon>
        <taxon>Insecta</taxon>
        <taxon>Pterygota</taxon>
        <taxon>Neoptera</taxon>
        <taxon>Paraneoptera</taxon>
        <taxon>Psocodea</taxon>
        <taxon>Troctomorpha</taxon>
        <taxon>Phthiraptera</taxon>
        <taxon>Anoplura</taxon>
        <taxon>Polyplacidae</taxon>
        <taxon>Polyplax</taxon>
    </lineage>
</organism>
<evidence type="ECO:0000313" key="2">
    <source>
        <dbReference type="Proteomes" id="UP001372834"/>
    </source>
</evidence>
<sequence length="163" mass="18919">MFRYTSLVVVLLQLKMSELKNVKIQDEEFLDEALRLMLNSFKSWKSCLVRIRVKQLLKDPRVKLLCEQHMNSTEYSKFGMKSLQFRKKLESTVNSNSIINKSNNTGWNLPEKIKLAGFCSQPNKDSVKLVKAMQPKPKSNSWTVRAPEEEHEVRCRGVFATLP</sequence>
<dbReference type="AlphaFoldDB" id="A0AAN8SAA8"/>
<evidence type="ECO:0000313" key="1">
    <source>
        <dbReference type="EMBL" id="KAK6639796.1"/>
    </source>
</evidence>
<accession>A0AAN8SAA8</accession>
<dbReference type="EMBL" id="JAWJWE010000003">
    <property type="protein sequence ID" value="KAK6639796.1"/>
    <property type="molecule type" value="Genomic_DNA"/>
</dbReference>
<name>A0AAN8SAA8_POLSC</name>
<proteinExistence type="predicted"/>